<evidence type="ECO:0000256" key="2">
    <source>
        <dbReference type="PROSITE-ProRule" id="PRU01282"/>
    </source>
</evidence>
<proteinExistence type="inferred from homology"/>
<dbReference type="Proteomes" id="UP000192360">
    <property type="component" value="Unassembled WGS sequence"/>
</dbReference>
<dbReference type="InterPro" id="IPR036249">
    <property type="entry name" value="Thioredoxin-like_sf"/>
</dbReference>
<evidence type="ECO:0000313" key="4">
    <source>
        <dbReference type="Proteomes" id="UP000192360"/>
    </source>
</evidence>
<evidence type="ECO:0000313" key="3">
    <source>
        <dbReference type="EMBL" id="SMC36622.1"/>
    </source>
</evidence>
<keyword evidence="4" id="KW-1185">Reference proteome</keyword>
<name>A0A1W1YKI0_9FLAO</name>
<protein>
    <submittedName>
        <fullName evidence="3">Arsenate reductase, glutaredoxin family</fullName>
    </submittedName>
</protein>
<dbReference type="EMBL" id="FWXO01000001">
    <property type="protein sequence ID" value="SMC36622.1"/>
    <property type="molecule type" value="Genomic_DNA"/>
</dbReference>
<dbReference type="RefSeq" id="WP_234989597.1">
    <property type="nucleotide sequence ID" value="NZ_FWXO01000001.1"/>
</dbReference>
<dbReference type="STRING" id="504486.SAMN05660703_0584"/>
<dbReference type="InterPro" id="IPR006660">
    <property type="entry name" value="Arsenate_reductase-like"/>
</dbReference>
<gene>
    <name evidence="3" type="ORF">SAMN05660703_0584</name>
</gene>
<evidence type="ECO:0000256" key="1">
    <source>
        <dbReference type="ARBA" id="ARBA00007198"/>
    </source>
</evidence>
<dbReference type="AlphaFoldDB" id="A0A1W1YKI0"/>
<organism evidence="3 4">
    <name type="scientific">Cellulophaga tyrosinoxydans</name>
    <dbReference type="NCBI Taxonomy" id="504486"/>
    <lineage>
        <taxon>Bacteria</taxon>
        <taxon>Pseudomonadati</taxon>
        <taxon>Bacteroidota</taxon>
        <taxon>Flavobacteriia</taxon>
        <taxon>Flavobacteriales</taxon>
        <taxon>Flavobacteriaceae</taxon>
        <taxon>Cellulophaga</taxon>
    </lineage>
</organism>
<dbReference type="Gene3D" id="3.40.30.10">
    <property type="entry name" value="Glutaredoxin"/>
    <property type="match status" value="1"/>
</dbReference>
<dbReference type="PROSITE" id="PS51353">
    <property type="entry name" value="ARSC"/>
    <property type="match status" value="1"/>
</dbReference>
<dbReference type="SUPFAM" id="SSF52833">
    <property type="entry name" value="Thioredoxin-like"/>
    <property type="match status" value="1"/>
</dbReference>
<accession>A0A1W1YKI0</accession>
<sequence length="127" mass="14448">MAMGVISTNKNKITLYYNSENSIGQQCYAYVQSSDKKVLGIDVSKTKVTGTQWSEIAEKVGIPIIDLINVEHPDFINEFGKSKVDLEPQDWLKIIDKNPKLFHYPIVIHGEAFHQLKSGSDFKKYLE</sequence>
<reference evidence="3 4" key="1">
    <citation type="submission" date="2017-04" db="EMBL/GenBank/DDBJ databases">
        <authorList>
            <person name="Afonso C.L."/>
            <person name="Miller P.J."/>
            <person name="Scott M.A."/>
            <person name="Spackman E."/>
            <person name="Goraichik I."/>
            <person name="Dimitrov K.M."/>
            <person name="Suarez D.L."/>
            <person name="Swayne D.E."/>
        </authorList>
    </citation>
    <scope>NUCLEOTIDE SEQUENCE [LARGE SCALE GENOMIC DNA]</scope>
    <source>
        <strain evidence="3 4">DSM 21164</strain>
    </source>
</reference>
<comment type="similarity">
    <text evidence="1 2">Belongs to the ArsC family.</text>
</comment>